<keyword evidence="1" id="KW-0808">Transferase</keyword>
<dbReference type="Gene3D" id="3.40.50.150">
    <property type="entry name" value="Vaccinia Virus protein VP39"/>
    <property type="match status" value="1"/>
</dbReference>
<organism evidence="1 2">
    <name type="scientific">Roseovarius mucosus</name>
    <dbReference type="NCBI Taxonomy" id="215743"/>
    <lineage>
        <taxon>Bacteria</taxon>
        <taxon>Pseudomonadati</taxon>
        <taxon>Pseudomonadota</taxon>
        <taxon>Alphaproteobacteria</taxon>
        <taxon>Rhodobacterales</taxon>
        <taxon>Roseobacteraceae</taxon>
        <taxon>Roseovarius</taxon>
    </lineage>
</organism>
<accession>A0A1V0RJ74</accession>
<dbReference type="Proteomes" id="UP000192273">
    <property type="component" value="Chromosome"/>
</dbReference>
<dbReference type="OrthoDB" id="7273451at2"/>
<dbReference type="EMBL" id="CP020474">
    <property type="protein sequence ID" value="ARE81837.1"/>
    <property type="molecule type" value="Genomic_DNA"/>
</dbReference>
<keyword evidence="2" id="KW-1185">Reference proteome</keyword>
<evidence type="ECO:0000313" key="1">
    <source>
        <dbReference type="EMBL" id="ARE81837.1"/>
    </source>
</evidence>
<protein>
    <submittedName>
        <fullName evidence="1">Trans-aconitate 2-methyltransferase</fullName>
        <ecNumber evidence="1">2.1.1.144</ecNumber>
    </submittedName>
</protein>
<dbReference type="SUPFAM" id="SSF53335">
    <property type="entry name" value="S-adenosyl-L-methionine-dependent methyltransferases"/>
    <property type="match status" value="1"/>
</dbReference>
<dbReference type="EC" id="2.1.1.144" evidence="1"/>
<dbReference type="GO" id="GO:0032259">
    <property type="term" value="P:methylation"/>
    <property type="evidence" value="ECO:0007669"/>
    <property type="project" value="UniProtKB-KW"/>
</dbReference>
<dbReference type="RefSeq" id="WP_081506235.1">
    <property type="nucleotide sequence ID" value="NZ_CP020474.1"/>
</dbReference>
<dbReference type="InterPro" id="IPR029063">
    <property type="entry name" value="SAM-dependent_MTases_sf"/>
</dbReference>
<dbReference type="GO" id="GO:0030798">
    <property type="term" value="F:trans-aconitate 2-methyltransferase activity"/>
    <property type="evidence" value="ECO:0007669"/>
    <property type="project" value="UniProtKB-EC"/>
</dbReference>
<evidence type="ECO:0000313" key="2">
    <source>
        <dbReference type="Proteomes" id="UP000192273"/>
    </source>
</evidence>
<dbReference type="AlphaFoldDB" id="A0A1V0RJ74"/>
<sequence>MGFAPEWLALREPADRAARDAALLGRAVALADGAVLDLGCGTGSTLRAFAGERATGAGWRLFDHDADLLARAAAWHPEAVIHQGDLARVEDLPLEGVGLVTASALFDLVSRAWVERFAARLAGAGTALYAALSYDGVMRWHPEDPDDAIVTTRFNAHQRGDKGFGPALGPEAAKVMAAVFEALGYEVHYAPSPWRLGPQDAEMQHLLLAGIAQAAGEAEFAGAEAWHGRRAQVLADGWAEIGHIDLLALPPALVQRA</sequence>
<dbReference type="KEGG" id="rmm:ROSMUCSMR3_00331"/>
<keyword evidence="1" id="KW-0489">Methyltransferase</keyword>
<name>A0A1V0RJ74_9RHOB</name>
<proteinExistence type="predicted"/>
<gene>
    <name evidence="1" type="primary">tam</name>
    <name evidence="1" type="ORF">ROSMUCSMR3_00331</name>
</gene>
<reference evidence="1 2" key="1">
    <citation type="submission" date="2017-03" db="EMBL/GenBank/DDBJ databases">
        <title>Genome Sequence of Roseovarius mucosus strain SMR3 Isolated from a culture of the Diatom Skeletonema marinoi.</title>
        <authorList>
            <person name="Topel M."/>
            <person name="Pinder M."/>
            <person name="Johansson O.N."/>
            <person name="Kourtchenko O."/>
            <person name="Godhe A."/>
            <person name="Clarke A.K."/>
        </authorList>
    </citation>
    <scope>NUCLEOTIDE SEQUENCE [LARGE SCALE GENOMIC DNA]</scope>
    <source>
        <strain evidence="1 2">SMR3</strain>
    </source>
</reference>